<evidence type="ECO:0000256" key="3">
    <source>
        <dbReference type="ARBA" id="ARBA00023004"/>
    </source>
</evidence>
<feature type="compositionally biased region" description="Polar residues" evidence="5">
    <location>
        <begin position="58"/>
        <end position="68"/>
    </location>
</feature>
<comment type="caution">
    <text evidence="8">The sequence shown here is derived from an EMBL/GenBank/DDBJ whole genome shotgun (WGS) entry which is preliminary data.</text>
</comment>
<evidence type="ECO:0000256" key="1">
    <source>
        <dbReference type="ARBA" id="ARBA00022617"/>
    </source>
</evidence>
<keyword evidence="3 4" id="KW-0408">Iron</keyword>
<feature type="signal peptide" evidence="6">
    <location>
        <begin position="1"/>
        <end position="27"/>
    </location>
</feature>
<protein>
    <submittedName>
        <fullName evidence="8">Cytochrome c</fullName>
    </submittedName>
</protein>
<dbReference type="InterPro" id="IPR036909">
    <property type="entry name" value="Cyt_c-like_dom_sf"/>
</dbReference>
<evidence type="ECO:0000313" key="8">
    <source>
        <dbReference type="EMBL" id="RNJ47922.1"/>
    </source>
</evidence>
<dbReference type="Gene3D" id="1.10.760.10">
    <property type="entry name" value="Cytochrome c-like domain"/>
    <property type="match status" value="1"/>
</dbReference>
<dbReference type="GO" id="GO:0009055">
    <property type="term" value="F:electron transfer activity"/>
    <property type="evidence" value="ECO:0007669"/>
    <property type="project" value="InterPro"/>
</dbReference>
<dbReference type="Proteomes" id="UP000268623">
    <property type="component" value="Unassembled WGS sequence"/>
</dbReference>
<keyword evidence="2 4" id="KW-0479">Metal-binding</keyword>
<dbReference type="PROSITE" id="PS51257">
    <property type="entry name" value="PROKAR_LIPOPROTEIN"/>
    <property type="match status" value="1"/>
</dbReference>
<organism evidence="8 9">
    <name type="scientific">Methylocystis hirsuta</name>
    <dbReference type="NCBI Taxonomy" id="369798"/>
    <lineage>
        <taxon>Bacteria</taxon>
        <taxon>Pseudomonadati</taxon>
        <taxon>Pseudomonadota</taxon>
        <taxon>Alphaproteobacteria</taxon>
        <taxon>Hyphomicrobiales</taxon>
        <taxon>Methylocystaceae</taxon>
        <taxon>Methylocystis</taxon>
    </lineage>
</organism>
<evidence type="ECO:0000313" key="9">
    <source>
        <dbReference type="Proteomes" id="UP000268623"/>
    </source>
</evidence>
<evidence type="ECO:0000256" key="2">
    <source>
        <dbReference type="ARBA" id="ARBA00022723"/>
    </source>
</evidence>
<dbReference type="PROSITE" id="PS51007">
    <property type="entry name" value="CYTC"/>
    <property type="match status" value="1"/>
</dbReference>
<sequence length="127" mass="13517">MQSSGRIFSWTSLLRAFLSAGATLAFVACGDAKNAKDIRAGREFAVKTCSPCHIVPSQPIQEQPSRPSGPSFEEIAKGAKAAPEALRGFLLSTHSSVSHPGAMPNLGLTEDQIRLISAYVSSFRKAK</sequence>
<keyword evidence="9" id="KW-1185">Reference proteome</keyword>
<accession>A0A3M9XJZ2</accession>
<keyword evidence="6" id="KW-0732">Signal</keyword>
<feature type="domain" description="Cytochrome c" evidence="7">
    <location>
        <begin position="36"/>
        <end position="124"/>
    </location>
</feature>
<evidence type="ECO:0000256" key="5">
    <source>
        <dbReference type="SAM" id="MobiDB-lite"/>
    </source>
</evidence>
<evidence type="ECO:0000256" key="4">
    <source>
        <dbReference type="PROSITE-ProRule" id="PRU00433"/>
    </source>
</evidence>
<feature type="region of interest" description="Disordered" evidence="5">
    <location>
        <begin position="57"/>
        <end position="77"/>
    </location>
</feature>
<dbReference type="InterPro" id="IPR009056">
    <property type="entry name" value="Cyt_c-like_dom"/>
</dbReference>
<dbReference type="EMBL" id="QWDD01000004">
    <property type="protein sequence ID" value="RNJ47922.1"/>
    <property type="molecule type" value="Genomic_DNA"/>
</dbReference>
<dbReference type="GO" id="GO:0020037">
    <property type="term" value="F:heme binding"/>
    <property type="evidence" value="ECO:0007669"/>
    <property type="project" value="InterPro"/>
</dbReference>
<dbReference type="GO" id="GO:0046872">
    <property type="term" value="F:metal ion binding"/>
    <property type="evidence" value="ECO:0007669"/>
    <property type="project" value="UniProtKB-KW"/>
</dbReference>
<proteinExistence type="predicted"/>
<evidence type="ECO:0000259" key="7">
    <source>
        <dbReference type="PROSITE" id="PS51007"/>
    </source>
</evidence>
<name>A0A3M9XJZ2_9HYPH</name>
<evidence type="ECO:0000256" key="6">
    <source>
        <dbReference type="SAM" id="SignalP"/>
    </source>
</evidence>
<dbReference type="SUPFAM" id="SSF46626">
    <property type="entry name" value="Cytochrome c"/>
    <property type="match status" value="1"/>
</dbReference>
<gene>
    <name evidence="8" type="ORF">D1O30_20955</name>
</gene>
<reference evidence="8 9" key="1">
    <citation type="submission" date="2018-08" db="EMBL/GenBank/DDBJ databases">
        <title>Genome sequence of Methylocystis hirsuta CSC1, a methanotroph able to accumulate PHAs.</title>
        <authorList>
            <person name="Bordel S."/>
            <person name="Rodriguez E."/>
            <person name="Gancedo J."/>
            <person name="Munoz R."/>
        </authorList>
    </citation>
    <scope>NUCLEOTIDE SEQUENCE [LARGE SCALE GENOMIC DNA]</scope>
    <source>
        <strain evidence="8 9">CSC1</strain>
    </source>
</reference>
<keyword evidence="1 4" id="KW-0349">Heme</keyword>
<feature type="chain" id="PRO_5018279909" evidence="6">
    <location>
        <begin position="28"/>
        <end position="127"/>
    </location>
</feature>
<dbReference type="AlphaFoldDB" id="A0A3M9XJZ2"/>